<gene>
    <name evidence="5" type="ORF">CKO25_13000</name>
</gene>
<dbReference type="InterPro" id="IPR027417">
    <property type="entry name" value="P-loop_NTPase"/>
</dbReference>
<feature type="domain" description="ABC transporter" evidence="4">
    <location>
        <begin position="4"/>
        <end position="257"/>
    </location>
</feature>
<evidence type="ECO:0000256" key="3">
    <source>
        <dbReference type="SAM" id="MobiDB-lite"/>
    </source>
</evidence>
<comment type="caution">
    <text evidence="5">The sequence shown here is derived from an EMBL/GenBank/DDBJ whole genome shotgun (WGS) entry which is preliminary data.</text>
</comment>
<reference evidence="5 6" key="1">
    <citation type="journal article" date="2020" name="Microorganisms">
        <title>Osmotic Adaptation and Compatible Solute Biosynthesis of Phototrophic Bacteria as Revealed from Genome Analyses.</title>
        <authorList>
            <person name="Imhoff J.F."/>
            <person name="Rahn T."/>
            <person name="Kunzel S."/>
            <person name="Keller A."/>
            <person name="Neulinger S.C."/>
        </authorList>
    </citation>
    <scope>NUCLEOTIDE SEQUENCE [LARGE SCALE GENOMIC DNA]</scope>
    <source>
        <strain evidence="5 6">DSM 21303</strain>
    </source>
</reference>
<dbReference type="InterPro" id="IPR003439">
    <property type="entry name" value="ABC_transporter-like_ATP-bd"/>
</dbReference>
<keyword evidence="6" id="KW-1185">Reference proteome</keyword>
<dbReference type="Pfam" id="PF00005">
    <property type="entry name" value="ABC_tran"/>
    <property type="match status" value="1"/>
</dbReference>
<dbReference type="InterPro" id="IPR017871">
    <property type="entry name" value="ABC_transporter-like_CS"/>
</dbReference>
<sequence length="258" mass="28198">MAALRLDRLHSRLLEPLDLLIEAGALLFLSGASGSGKSQLLRAIADLDPHTGEVWLGDTPRSRMPPALWRRRVGLLPAETCWWAEEVGAHLPLMEHASQHPLSLGSNTRASPPAGQPIGRVLKHLAAFTRRSRPRQSATGTAHEPEPASATPSQIIDWLARIGFEPDVLGWSIARLSSGERQRLALVRLLAQMPTALLLDEPTANLDPGNGARVESLVTHYRQQQQVAILWVSHDPLQRARLGGRALAIRNARLEPVA</sequence>
<evidence type="ECO:0000256" key="2">
    <source>
        <dbReference type="ARBA" id="ARBA00022840"/>
    </source>
</evidence>
<evidence type="ECO:0000313" key="6">
    <source>
        <dbReference type="Proteomes" id="UP001138802"/>
    </source>
</evidence>
<dbReference type="SMART" id="SM00382">
    <property type="entry name" value="AAA"/>
    <property type="match status" value="1"/>
</dbReference>
<dbReference type="Gene3D" id="3.40.50.300">
    <property type="entry name" value="P-loop containing nucleotide triphosphate hydrolases"/>
    <property type="match status" value="1"/>
</dbReference>
<dbReference type="RefSeq" id="WP_200388356.1">
    <property type="nucleotide sequence ID" value="NZ_NRSD01000013.1"/>
</dbReference>
<keyword evidence="2 5" id="KW-0067">ATP-binding</keyword>
<accession>A0A9X1B9Q0</accession>
<evidence type="ECO:0000256" key="1">
    <source>
        <dbReference type="ARBA" id="ARBA00022741"/>
    </source>
</evidence>
<dbReference type="GO" id="GO:0016887">
    <property type="term" value="F:ATP hydrolysis activity"/>
    <property type="evidence" value="ECO:0007669"/>
    <property type="project" value="InterPro"/>
</dbReference>
<dbReference type="Proteomes" id="UP001138802">
    <property type="component" value="Unassembled WGS sequence"/>
</dbReference>
<dbReference type="AlphaFoldDB" id="A0A9X1B9Q0"/>
<proteinExistence type="predicted"/>
<dbReference type="InterPro" id="IPR003593">
    <property type="entry name" value="AAA+_ATPase"/>
</dbReference>
<dbReference type="PANTHER" id="PTHR43119:SF1">
    <property type="entry name" value="ABC TRANSPORTER DOMAIN-CONTAINING PROTEIN"/>
    <property type="match status" value="1"/>
</dbReference>
<dbReference type="EMBL" id="NRSD01000013">
    <property type="protein sequence ID" value="MBK1645543.1"/>
    <property type="molecule type" value="Genomic_DNA"/>
</dbReference>
<protein>
    <submittedName>
        <fullName evidence="5">ATP-binding protein</fullName>
    </submittedName>
</protein>
<dbReference type="SUPFAM" id="SSF52540">
    <property type="entry name" value="P-loop containing nucleoside triphosphate hydrolases"/>
    <property type="match status" value="1"/>
</dbReference>
<organism evidence="5 6">
    <name type="scientific">Thiocapsa imhoffii</name>
    <dbReference type="NCBI Taxonomy" id="382777"/>
    <lineage>
        <taxon>Bacteria</taxon>
        <taxon>Pseudomonadati</taxon>
        <taxon>Pseudomonadota</taxon>
        <taxon>Gammaproteobacteria</taxon>
        <taxon>Chromatiales</taxon>
        <taxon>Chromatiaceae</taxon>
        <taxon>Thiocapsa</taxon>
    </lineage>
</organism>
<keyword evidence="1" id="KW-0547">Nucleotide-binding</keyword>
<evidence type="ECO:0000313" key="5">
    <source>
        <dbReference type="EMBL" id="MBK1645543.1"/>
    </source>
</evidence>
<dbReference type="PROSITE" id="PS00211">
    <property type="entry name" value="ABC_TRANSPORTER_1"/>
    <property type="match status" value="1"/>
</dbReference>
<dbReference type="PROSITE" id="PS50893">
    <property type="entry name" value="ABC_TRANSPORTER_2"/>
    <property type="match status" value="1"/>
</dbReference>
<dbReference type="GO" id="GO:0005524">
    <property type="term" value="F:ATP binding"/>
    <property type="evidence" value="ECO:0007669"/>
    <property type="project" value="UniProtKB-KW"/>
</dbReference>
<feature type="region of interest" description="Disordered" evidence="3">
    <location>
        <begin position="131"/>
        <end position="151"/>
    </location>
</feature>
<dbReference type="PANTHER" id="PTHR43119">
    <property type="entry name" value="ABC TRANSPORT PROTEIN ATP-BINDING COMPONENT-RELATED"/>
    <property type="match status" value="1"/>
</dbReference>
<name>A0A9X1B9Q0_9GAMM</name>
<evidence type="ECO:0000259" key="4">
    <source>
        <dbReference type="PROSITE" id="PS50893"/>
    </source>
</evidence>